<evidence type="ECO:0000313" key="2">
    <source>
        <dbReference type="EMBL" id="MCU6704878.1"/>
    </source>
</evidence>
<feature type="transmembrane region" description="Helical" evidence="1">
    <location>
        <begin position="95"/>
        <end position="114"/>
    </location>
</feature>
<feature type="transmembrane region" description="Helical" evidence="1">
    <location>
        <begin position="120"/>
        <end position="140"/>
    </location>
</feature>
<sequence length="222" mass="23817">MNEWWDGLSLLLKVLYCIAFPSTLILLVQTLLSMFGFHDGGSGHDFSDTSGLDLDVDTNISGHGDVDIGHCTHDIGCDHNVDGGNPADFASMRMFTLQTIVAFFTVFSWSSIVLVSSGVYPALSTVIGFVLGLATMLLVAKIVQLSARLAENGTADYKNAIGETATVYIPCPPKDHGLGKVNVMINGQLREVTAINNGDELIKTGTQVRIIDLQGDTVVIEK</sequence>
<keyword evidence="1" id="KW-1133">Transmembrane helix</keyword>
<keyword evidence="1" id="KW-0472">Membrane</keyword>
<proteinExistence type="predicted"/>
<organism evidence="2 3">
    <name type="scientific">Hominimerdicola aceti</name>
    <dbReference type="NCBI Taxonomy" id="2981726"/>
    <lineage>
        <taxon>Bacteria</taxon>
        <taxon>Bacillati</taxon>
        <taxon>Bacillota</taxon>
        <taxon>Clostridia</taxon>
        <taxon>Eubacteriales</taxon>
        <taxon>Oscillospiraceae</taxon>
        <taxon>Hominimerdicola</taxon>
    </lineage>
</organism>
<dbReference type="Gene3D" id="2.40.50.140">
    <property type="entry name" value="Nucleic acid-binding proteins"/>
    <property type="match status" value="1"/>
</dbReference>
<name>A0AAE3LGT5_9FIRM</name>
<dbReference type="EMBL" id="JAOQJZ010000002">
    <property type="protein sequence ID" value="MCU6704878.1"/>
    <property type="molecule type" value="Genomic_DNA"/>
</dbReference>
<dbReference type="AlphaFoldDB" id="A0AAE3LGT5"/>
<dbReference type="InterPro" id="IPR012340">
    <property type="entry name" value="NA-bd_OB-fold"/>
</dbReference>
<keyword evidence="1" id="KW-0812">Transmembrane</keyword>
<gene>
    <name evidence="2" type="ORF">OCV57_02900</name>
</gene>
<evidence type="ECO:0000256" key="1">
    <source>
        <dbReference type="SAM" id="Phobius"/>
    </source>
</evidence>
<keyword evidence="3" id="KW-1185">Reference proteome</keyword>
<dbReference type="RefSeq" id="WP_046441812.1">
    <property type="nucleotide sequence ID" value="NZ_JAOQJZ010000002.1"/>
</dbReference>
<evidence type="ECO:0000313" key="3">
    <source>
        <dbReference type="Proteomes" id="UP001208131"/>
    </source>
</evidence>
<feature type="transmembrane region" description="Helical" evidence="1">
    <location>
        <begin position="12"/>
        <end position="32"/>
    </location>
</feature>
<comment type="caution">
    <text evidence="2">The sequence shown here is derived from an EMBL/GenBank/DDBJ whole genome shotgun (WGS) entry which is preliminary data.</text>
</comment>
<accession>A0AAE3LGT5</accession>
<protein>
    <submittedName>
        <fullName evidence="2">NfeD family protein</fullName>
    </submittedName>
</protein>
<reference evidence="2 3" key="1">
    <citation type="journal article" date="2021" name="ISME Commun">
        <title>Automated analysis of genomic sequences facilitates high-throughput and comprehensive description of bacteria.</title>
        <authorList>
            <person name="Hitch T.C.A."/>
        </authorList>
    </citation>
    <scope>NUCLEOTIDE SEQUENCE [LARGE SCALE GENOMIC DNA]</scope>
    <source>
        <strain evidence="2 3">Sanger_31</strain>
    </source>
</reference>
<dbReference type="Proteomes" id="UP001208131">
    <property type="component" value="Unassembled WGS sequence"/>
</dbReference>